<dbReference type="PANTHER" id="PTHR12154:SF4">
    <property type="entry name" value="UDP-N-ACETYLGLUCOSAMINE TRANSFERASE SUBUNIT ALG14 HOMOLOG"/>
    <property type="match status" value="1"/>
</dbReference>
<evidence type="ECO:0000256" key="6">
    <source>
        <dbReference type="ARBA" id="ARBA00022989"/>
    </source>
</evidence>
<evidence type="ECO:0000256" key="7">
    <source>
        <dbReference type="ARBA" id="ARBA00023136"/>
    </source>
</evidence>
<feature type="chain" id="PRO_5045084942" description="UDP-N-acetylglucosamine transferase subunit ALG14" evidence="9">
    <location>
        <begin position="25"/>
        <end position="213"/>
    </location>
</feature>
<dbReference type="EMBL" id="JAPFFF010000003">
    <property type="protein sequence ID" value="KAK8894393.1"/>
    <property type="molecule type" value="Genomic_DNA"/>
</dbReference>
<keyword evidence="4 8" id="KW-0812">Transmembrane</keyword>
<feature type="signal peptide" evidence="9">
    <location>
        <begin position="1"/>
        <end position="24"/>
    </location>
</feature>
<comment type="similarity">
    <text evidence="2">Belongs to the ALG14 family.</text>
</comment>
<keyword evidence="9" id="KW-0732">Signal</keyword>
<keyword evidence="7 8" id="KW-0472">Membrane</keyword>
<keyword evidence="6 8" id="KW-1133">Transmembrane helix</keyword>
<dbReference type="GO" id="GO:0016740">
    <property type="term" value="F:transferase activity"/>
    <property type="evidence" value="ECO:0007669"/>
    <property type="project" value="UniProtKB-KW"/>
</dbReference>
<feature type="transmembrane region" description="Helical" evidence="8">
    <location>
        <begin position="107"/>
        <end position="126"/>
    </location>
</feature>
<organism evidence="10 11">
    <name type="scientific">Tritrichomonas musculus</name>
    <dbReference type="NCBI Taxonomy" id="1915356"/>
    <lineage>
        <taxon>Eukaryota</taxon>
        <taxon>Metamonada</taxon>
        <taxon>Parabasalia</taxon>
        <taxon>Tritrichomonadida</taxon>
        <taxon>Tritrichomonadidae</taxon>
        <taxon>Tritrichomonas</taxon>
    </lineage>
</organism>
<evidence type="ECO:0000313" key="11">
    <source>
        <dbReference type="Proteomes" id="UP001470230"/>
    </source>
</evidence>
<proteinExistence type="inferred from homology"/>
<evidence type="ECO:0000313" key="10">
    <source>
        <dbReference type="EMBL" id="KAK8894393.1"/>
    </source>
</evidence>
<sequence length="213" mass="23967">MFSSILTTIFILLFLLLCFRIYKCLPGFCPKHRTENKPIEVLVVLGSGGHTGEMAPLVNALHESKNYKRFTFVSANTDHLSKQHQLIPQEGSIFLSIPRARNVGQSYISSILTTIYSFLASLPLMFRKPDLLLVNGPGVCLPVVFSIFIGNILGISNCSIVYVESICRVKTLSLTGKLIYPVCDFFFVCWPELVNLRKRAKLIDLFGLHKNRL</sequence>
<evidence type="ECO:0000256" key="8">
    <source>
        <dbReference type="SAM" id="Phobius"/>
    </source>
</evidence>
<dbReference type="Proteomes" id="UP001470230">
    <property type="component" value="Unassembled WGS sequence"/>
</dbReference>
<dbReference type="PANTHER" id="PTHR12154">
    <property type="entry name" value="GLYCOSYL TRANSFERASE-RELATED"/>
    <property type="match status" value="1"/>
</dbReference>
<comment type="subcellular location">
    <subcellularLocation>
        <location evidence="1">Endoplasmic reticulum membrane</location>
        <topology evidence="1">Single-pass membrane protein</topology>
    </subcellularLocation>
</comment>
<gene>
    <name evidence="10" type="ORF">M9Y10_022828</name>
</gene>
<dbReference type="Pfam" id="PF08660">
    <property type="entry name" value="Alg14"/>
    <property type="match status" value="1"/>
</dbReference>
<protein>
    <recommendedName>
        <fullName evidence="3">UDP-N-acetylglucosamine transferase subunit ALG14</fullName>
    </recommendedName>
</protein>
<feature type="transmembrane region" description="Helical" evidence="8">
    <location>
        <begin position="138"/>
        <end position="163"/>
    </location>
</feature>
<reference evidence="10 11" key="1">
    <citation type="submission" date="2024-04" db="EMBL/GenBank/DDBJ databases">
        <title>Tritrichomonas musculus Genome.</title>
        <authorList>
            <person name="Alves-Ferreira E."/>
            <person name="Grigg M."/>
            <person name="Lorenzi H."/>
            <person name="Galac M."/>
        </authorList>
    </citation>
    <scope>NUCLEOTIDE SEQUENCE [LARGE SCALE GENOMIC DNA]</scope>
    <source>
        <strain evidence="10 11">EAF2021</strain>
    </source>
</reference>
<keyword evidence="5" id="KW-0256">Endoplasmic reticulum</keyword>
<accession>A0ABR2KUA3</accession>
<evidence type="ECO:0000256" key="9">
    <source>
        <dbReference type="SAM" id="SignalP"/>
    </source>
</evidence>
<dbReference type="InterPro" id="IPR013969">
    <property type="entry name" value="Oligosacch_biosynth_Alg14"/>
</dbReference>
<keyword evidence="11" id="KW-1185">Reference proteome</keyword>
<keyword evidence="10" id="KW-0808">Transferase</keyword>
<dbReference type="Gene3D" id="3.40.50.2000">
    <property type="entry name" value="Glycogen Phosphorylase B"/>
    <property type="match status" value="1"/>
</dbReference>
<name>A0ABR2KUA3_9EUKA</name>
<evidence type="ECO:0000256" key="2">
    <source>
        <dbReference type="ARBA" id="ARBA00009731"/>
    </source>
</evidence>
<evidence type="ECO:0000256" key="1">
    <source>
        <dbReference type="ARBA" id="ARBA00004389"/>
    </source>
</evidence>
<evidence type="ECO:0000256" key="3">
    <source>
        <dbReference type="ARBA" id="ARBA00017467"/>
    </source>
</evidence>
<comment type="caution">
    <text evidence="10">The sequence shown here is derived from an EMBL/GenBank/DDBJ whole genome shotgun (WGS) entry which is preliminary data.</text>
</comment>
<evidence type="ECO:0000256" key="5">
    <source>
        <dbReference type="ARBA" id="ARBA00022824"/>
    </source>
</evidence>
<evidence type="ECO:0000256" key="4">
    <source>
        <dbReference type="ARBA" id="ARBA00022692"/>
    </source>
</evidence>